<evidence type="ECO:0000256" key="3">
    <source>
        <dbReference type="ARBA" id="ARBA00022777"/>
    </source>
</evidence>
<dbReference type="InterPro" id="IPR001048">
    <property type="entry name" value="Asp/Glu/Uridylate_kinase"/>
</dbReference>
<dbReference type="Proteomes" id="UP001491310">
    <property type="component" value="Unassembled WGS sequence"/>
</dbReference>
<dbReference type="InterPro" id="IPR036393">
    <property type="entry name" value="AceGlu_kinase-like_sf"/>
</dbReference>
<protein>
    <recommendedName>
        <fullName evidence="4">Aspartate/glutamate/uridylate kinase domain-containing protein</fullName>
    </recommendedName>
</protein>
<name>A0ABR2YY72_9CHLO</name>
<keyword evidence="2" id="KW-0808">Transferase</keyword>
<dbReference type="EMBL" id="JALJOT010000003">
    <property type="protein sequence ID" value="KAK9916587.1"/>
    <property type="molecule type" value="Genomic_DNA"/>
</dbReference>
<evidence type="ECO:0000256" key="2">
    <source>
        <dbReference type="ARBA" id="ARBA00022679"/>
    </source>
</evidence>
<evidence type="ECO:0000256" key="1">
    <source>
        <dbReference type="ARBA" id="ARBA00011066"/>
    </source>
</evidence>
<comment type="similarity">
    <text evidence="1">Belongs to the carbamate kinase family.</text>
</comment>
<evidence type="ECO:0000313" key="6">
    <source>
        <dbReference type="Proteomes" id="UP001491310"/>
    </source>
</evidence>
<dbReference type="NCBIfam" id="NF009008">
    <property type="entry name" value="PRK12354.1"/>
    <property type="match status" value="1"/>
</dbReference>
<dbReference type="PANTHER" id="PTHR30409:SF1">
    <property type="entry name" value="CARBAMATE KINASE-RELATED"/>
    <property type="match status" value="1"/>
</dbReference>
<sequence length="356" mass="38116">MLRQARVTSYCSGIYQHHGILWTRHTSRRTKQRIHHVAAMKDGASQLKVALVALGGNALLQRGEDPTAENQARHAREAATALAALVQEEGYRLCVTHGNGPQIGLLALRAPEEHLDVLGAESEGQIGYLLETELAGAMPDAEVVSMLTQVLVDPKDPAFEAPSKFIGPMYSKEEAERFAKEKGLDMKPDGDKGYRRVVASPAPKQVLEARAIQVLVKEGIICICAGGGGIPVAMEQEEGATQWRRHGVEAVIDKDAASALLAAQIKADILLLLTDAPAVYDPQKWPHEKAAVPSPITPERLLRLGDFAGGSMGPKVQAACKFVQETGHPAGIGSMQDAVEIVRGQKGTLITAESGQ</sequence>
<reference evidence="5 6" key="1">
    <citation type="journal article" date="2024" name="Nat. Commun.">
        <title>Phylogenomics reveals the evolutionary origins of lichenization in chlorophyte algae.</title>
        <authorList>
            <person name="Puginier C."/>
            <person name="Libourel C."/>
            <person name="Otte J."/>
            <person name="Skaloud P."/>
            <person name="Haon M."/>
            <person name="Grisel S."/>
            <person name="Petersen M."/>
            <person name="Berrin J.G."/>
            <person name="Delaux P.M."/>
            <person name="Dal Grande F."/>
            <person name="Keller J."/>
        </authorList>
    </citation>
    <scope>NUCLEOTIDE SEQUENCE [LARGE SCALE GENOMIC DNA]</scope>
    <source>
        <strain evidence="5 6">SAG 216-7</strain>
    </source>
</reference>
<gene>
    <name evidence="5" type="ORF">WJX75_004604</name>
</gene>
<dbReference type="SUPFAM" id="SSF53633">
    <property type="entry name" value="Carbamate kinase-like"/>
    <property type="match status" value="1"/>
</dbReference>
<accession>A0ABR2YY72</accession>
<dbReference type="PANTHER" id="PTHR30409">
    <property type="entry name" value="CARBAMATE KINASE"/>
    <property type="match status" value="1"/>
</dbReference>
<dbReference type="PIRSF" id="PIRSF000723">
    <property type="entry name" value="Carbamate_kin"/>
    <property type="match status" value="1"/>
</dbReference>
<organism evidence="5 6">
    <name type="scientific">Coccomyxa subellipsoidea</name>
    <dbReference type="NCBI Taxonomy" id="248742"/>
    <lineage>
        <taxon>Eukaryota</taxon>
        <taxon>Viridiplantae</taxon>
        <taxon>Chlorophyta</taxon>
        <taxon>core chlorophytes</taxon>
        <taxon>Trebouxiophyceae</taxon>
        <taxon>Trebouxiophyceae incertae sedis</taxon>
        <taxon>Coccomyxaceae</taxon>
        <taxon>Coccomyxa</taxon>
    </lineage>
</organism>
<dbReference type="Pfam" id="PF00696">
    <property type="entry name" value="AA_kinase"/>
    <property type="match status" value="1"/>
</dbReference>
<keyword evidence="6" id="KW-1185">Reference proteome</keyword>
<dbReference type="CDD" id="cd04235">
    <property type="entry name" value="AAK_CK"/>
    <property type="match status" value="1"/>
</dbReference>
<dbReference type="InterPro" id="IPR003964">
    <property type="entry name" value="Carb_kinase"/>
</dbReference>
<dbReference type="Gene3D" id="3.40.1160.10">
    <property type="entry name" value="Acetylglutamate kinase-like"/>
    <property type="match status" value="1"/>
</dbReference>
<comment type="caution">
    <text evidence="5">The sequence shown here is derived from an EMBL/GenBank/DDBJ whole genome shotgun (WGS) entry which is preliminary data.</text>
</comment>
<evidence type="ECO:0000259" key="4">
    <source>
        <dbReference type="Pfam" id="PF00696"/>
    </source>
</evidence>
<keyword evidence="3" id="KW-0418">Kinase</keyword>
<evidence type="ECO:0000313" key="5">
    <source>
        <dbReference type="EMBL" id="KAK9916587.1"/>
    </source>
</evidence>
<dbReference type="PRINTS" id="PR01469">
    <property type="entry name" value="CARBMTKINASE"/>
</dbReference>
<proteinExistence type="inferred from homology"/>
<feature type="domain" description="Aspartate/glutamate/uridylate kinase" evidence="4">
    <location>
        <begin position="49"/>
        <end position="332"/>
    </location>
</feature>